<protein>
    <submittedName>
        <fullName evidence="2">Extracellular solute-binding protein</fullName>
    </submittedName>
</protein>
<proteinExistence type="predicted"/>
<dbReference type="Pfam" id="PF01547">
    <property type="entry name" value="SBP_bac_1"/>
    <property type="match status" value="1"/>
</dbReference>
<dbReference type="RefSeq" id="WP_136378566.1">
    <property type="nucleotide sequence ID" value="NZ_SLUB01000006.1"/>
</dbReference>
<dbReference type="InterPro" id="IPR006059">
    <property type="entry name" value="SBP"/>
</dbReference>
<name>A0A4S3PWU3_9BACI</name>
<dbReference type="SUPFAM" id="SSF53850">
    <property type="entry name" value="Periplasmic binding protein-like II"/>
    <property type="match status" value="1"/>
</dbReference>
<dbReference type="AlphaFoldDB" id="A0A4S3PWU3"/>
<evidence type="ECO:0000313" key="3">
    <source>
        <dbReference type="Proteomes" id="UP000306477"/>
    </source>
</evidence>
<keyword evidence="1" id="KW-0732">Signal</keyword>
<dbReference type="EMBL" id="SLUB01000006">
    <property type="protein sequence ID" value="THE13926.1"/>
    <property type="molecule type" value="Genomic_DNA"/>
</dbReference>
<dbReference type="Proteomes" id="UP000306477">
    <property type="component" value="Unassembled WGS sequence"/>
</dbReference>
<dbReference type="PANTHER" id="PTHR43649">
    <property type="entry name" value="ARABINOSE-BINDING PROTEIN-RELATED"/>
    <property type="match status" value="1"/>
</dbReference>
<feature type="signal peptide" evidence="1">
    <location>
        <begin position="1"/>
        <end position="25"/>
    </location>
</feature>
<comment type="caution">
    <text evidence="2">The sequence shown here is derived from an EMBL/GenBank/DDBJ whole genome shotgun (WGS) entry which is preliminary data.</text>
</comment>
<evidence type="ECO:0000256" key="1">
    <source>
        <dbReference type="SAM" id="SignalP"/>
    </source>
</evidence>
<dbReference type="InterPro" id="IPR050490">
    <property type="entry name" value="Bact_solute-bd_prot1"/>
</dbReference>
<dbReference type="PROSITE" id="PS51257">
    <property type="entry name" value="PROKAR_LIPOPROTEIN"/>
    <property type="match status" value="1"/>
</dbReference>
<organism evidence="2 3">
    <name type="scientific">Bacillus timonensis</name>
    <dbReference type="NCBI Taxonomy" id="1033734"/>
    <lineage>
        <taxon>Bacteria</taxon>
        <taxon>Bacillati</taxon>
        <taxon>Bacillota</taxon>
        <taxon>Bacilli</taxon>
        <taxon>Bacillales</taxon>
        <taxon>Bacillaceae</taxon>
        <taxon>Bacillus</taxon>
    </lineage>
</organism>
<sequence>MKKLQLVLCVLLAIVVIGLTGCQQGSIDSVVKDGDGKDNQGKGNKEQIEIDLWHFDPGARQEVYQEAIARFEEKNPNVKVNELLIQNDDYKQRVVVAMSGDNAPDVFTSWGGGWLEEFVKSGKVRDLTDEDIDYDSFVDVALNNSTYDDRIYGLPLGISTYQFFYNKEIFEKYGLEVPKTYDELLDIVEVLKENDVYPIALANQPKWPGAFYLMYFADRLGGEKVFQDAYRRNGGGFDDPAYIQAGEYIQDLVDRGAFNPGFNGVPYDSGQGRQLMYSGKAAMMLITTGFVNNVRDEFPEFEEKMGVFGFPAIESGKGDPTNIAAGVSPVWSISKDTKYPELTLELIKELTSVETAQGYLNKSGTPVAIKGVEVEDEFVKIFTDMINNANSIQFPYDQTLPPELGELHKNTTYELFGKSITPEDAAKAMENKAKEILE</sequence>
<dbReference type="Gene3D" id="3.40.190.10">
    <property type="entry name" value="Periplasmic binding protein-like II"/>
    <property type="match status" value="2"/>
</dbReference>
<dbReference type="OrthoDB" id="9798191at2"/>
<gene>
    <name evidence="2" type="ORF">E1I69_05310</name>
</gene>
<reference evidence="2 3" key="1">
    <citation type="journal article" date="2019" name="Indoor Air">
        <title>Impacts of indoor surface finishes on bacterial viability.</title>
        <authorList>
            <person name="Hu J."/>
            <person name="Maamar S.B."/>
            <person name="Glawe A.J."/>
            <person name="Gottel N."/>
            <person name="Gilbert J.A."/>
            <person name="Hartmann E.M."/>
        </authorList>
    </citation>
    <scope>NUCLEOTIDE SEQUENCE [LARGE SCALE GENOMIC DNA]</scope>
    <source>
        <strain evidence="2 3">AF060A6</strain>
    </source>
</reference>
<evidence type="ECO:0000313" key="2">
    <source>
        <dbReference type="EMBL" id="THE13926.1"/>
    </source>
</evidence>
<keyword evidence="3" id="KW-1185">Reference proteome</keyword>
<feature type="chain" id="PRO_5038371073" evidence="1">
    <location>
        <begin position="26"/>
        <end position="438"/>
    </location>
</feature>
<accession>A0A4S3PWU3</accession>